<dbReference type="EMBL" id="VWPK01000013">
    <property type="protein sequence ID" value="KAA5612305.1"/>
    <property type="molecule type" value="Genomic_DNA"/>
</dbReference>
<dbReference type="PANTHER" id="PTHR30006:SF15">
    <property type="entry name" value="IRON-UTILIZATION PERIPLASMIC PROTEIN"/>
    <property type="match status" value="1"/>
</dbReference>
<proteinExistence type="inferred from homology"/>
<dbReference type="Proteomes" id="UP000325255">
    <property type="component" value="Unassembled WGS sequence"/>
</dbReference>
<dbReference type="RefSeq" id="WP_150040677.1">
    <property type="nucleotide sequence ID" value="NZ_OW485601.1"/>
</dbReference>
<feature type="binding site" evidence="3">
    <location>
        <position position="223"/>
    </location>
    <ligand>
        <name>Fe cation</name>
        <dbReference type="ChEBI" id="CHEBI:24875"/>
    </ligand>
</feature>
<organism evidence="5 6">
    <name type="scientific">Rhodovastum atsumiense</name>
    <dbReference type="NCBI Taxonomy" id="504468"/>
    <lineage>
        <taxon>Bacteria</taxon>
        <taxon>Pseudomonadati</taxon>
        <taxon>Pseudomonadota</taxon>
        <taxon>Alphaproteobacteria</taxon>
        <taxon>Acetobacterales</taxon>
        <taxon>Acetobacteraceae</taxon>
        <taxon>Rhodovastum</taxon>
    </lineage>
</organism>
<dbReference type="SUPFAM" id="SSF53850">
    <property type="entry name" value="Periplasmic binding protein-like II"/>
    <property type="match status" value="1"/>
</dbReference>
<comment type="caution">
    <text evidence="5">The sequence shown here is derived from an EMBL/GenBank/DDBJ whole genome shotgun (WGS) entry which is preliminary data.</text>
</comment>
<keyword evidence="3" id="KW-0408">Iron</keyword>
<protein>
    <submittedName>
        <fullName evidence="5">Extracellular solute-binding protein</fullName>
    </submittedName>
</protein>
<dbReference type="InterPro" id="IPR026045">
    <property type="entry name" value="Ferric-bd"/>
</dbReference>
<comment type="similarity">
    <text evidence="1">Belongs to the bacterial solute-binding protein 1 family.</text>
</comment>
<dbReference type="PANTHER" id="PTHR30006">
    <property type="entry name" value="THIAMINE-BINDING PERIPLASMIC PROTEIN-RELATED"/>
    <property type="match status" value="1"/>
</dbReference>
<feature type="chain" id="PRO_5024346142" evidence="4">
    <location>
        <begin position="29"/>
        <end position="345"/>
    </location>
</feature>
<dbReference type="Pfam" id="PF01547">
    <property type="entry name" value="SBP_bac_1"/>
    <property type="match status" value="1"/>
</dbReference>
<dbReference type="PIRSF" id="PIRSF002825">
    <property type="entry name" value="CfbpA"/>
    <property type="match status" value="1"/>
</dbReference>
<evidence type="ECO:0000313" key="6">
    <source>
        <dbReference type="Proteomes" id="UP000325255"/>
    </source>
</evidence>
<sequence length="345" mass="36348">MLPALRAAIAALVLFGVASGTGRNAASAAEVNLYTTREPGLIKPLLAAYTQATGVQVNTVFLQGGLAERVQAEGARSPADLMIVVDIGNLSDLAKRGLTQPVRSAAVEAAIPSGLRDPGGHWFALSLRARAIMVSKERVPDTTLTYENLADPRWKGRLCLRSGQHPYNTALFAALLAHHDAAWLDTYLAGLKANLARRPAGGDRDVARDILAGQCDVGLANTYYGGLMLSGAGGAEQKRWGEAVRVVLPGFADGGGTHVNVSGAAVARHAPNREEAVKLLEFLTSPAAQQSFAEANFEYPVRQGVALNPIVASFGTLRVDETPLTEIAARREAASLAVDRAGLDR</sequence>
<dbReference type="OrthoDB" id="9769567at2"/>
<accession>A0A5M6IY63</accession>
<feature type="binding site" evidence="3">
    <location>
        <position position="224"/>
    </location>
    <ligand>
        <name>Fe cation</name>
        <dbReference type="ChEBI" id="CHEBI:24875"/>
    </ligand>
</feature>
<feature type="signal peptide" evidence="4">
    <location>
        <begin position="1"/>
        <end position="28"/>
    </location>
</feature>
<reference evidence="5 6" key="1">
    <citation type="submission" date="2019-09" db="EMBL/GenBank/DDBJ databases">
        <title>Genome sequence of Rhodovastum atsumiense, a diverse member of the Acetobacteraceae family of non-sulfur purple photosynthetic bacteria.</title>
        <authorList>
            <person name="Meyer T."/>
            <person name="Kyndt J."/>
        </authorList>
    </citation>
    <scope>NUCLEOTIDE SEQUENCE [LARGE SCALE GENOMIC DNA]</scope>
    <source>
        <strain evidence="5 6">DSM 21279</strain>
    </source>
</reference>
<dbReference type="InterPro" id="IPR006059">
    <property type="entry name" value="SBP"/>
</dbReference>
<evidence type="ECO:0000256" key="2">
    <source>
        <dbReference type="ARBA" id="ARBA00022729"/>
    </source>
</evidence>
<evidence type="ECO:0000256" key="4">
    <source>
        <dbReference type="SAM" id="SignalP"/>
    </source>
</evidence>
<keyword evidence="6" id="KW-1185">Reference proteome</keyword>
<keyword evidence="2 4" id="KW-0732">Signal</keyword>
<dbReference type="GO" id="GO:0046872">
    <property type="term" value="F:metal ion binding"/>
    <property type="evidence" value="ECO:0007669"/>
    <property type="project" value="UniProtKB-KW"/>
</dbReference>
<evidence type="ECO:0000313" key="5">
    <source>
        <dbReference type="EMBL" id="KAA5612305.1"/>
    </source>
</evidence>
<gene>
    <name evidence="5" type="ORF">F1189_10410</name>
</gene>
<name>A0A5M6IY63_9PROT</name>
<keyword evidence="3" id="KW-0479">Metal-binding</keyword>
<evidence type="ECO:0000256" key="1">
    <source>
        <dbReference type="ARBA" id="ARBA00008520"/>
    </source>
</evidence>
<dbReference type="AlphaFoldDB" id="A0A5M6IY63"/>
<dbReference type="GO" id="GO:0030288">
    <property type="term" value="C:outer membrane-bounded periplasmic space"/>
    <property type="evidence" value="ECO:0007669"/>
    <property type="project" value="TreeGrafter"/>
</dbReference>
<dbReference type="Gene3D" id="3.40.190.10">
    <property type="entry name" value="Periplasmic binding protein-like II"/>
    <property type="match status" value="2"/>
</dbReference>
<evidence type="ECO:0000256" key="3">
    <source>
        <dbReference type="PIRSR" id="PIRSR002825-1"/>
    </source>
</evidence>